<proteinExistence type="predicted"/>
<comment type="caution">
    <text evidence="1">The sequence shown here is derived from an EMBL/GenBank/DDBJ whole genome shotgun (WGS) entry which is preliminary data.</text>
</comment>
<accession>A0ABP9YAG7</accession>
<sequence>MDLLTYAHQSFLLKSLPTEEDPYKEINLQGFYIKFGFLKRETAEYAFQRALSKIYSLDTVTDDQKAYIKESYYETESIEAFKTLELNKYWKTVERTEREEVVVKKRQEAFSSNLIVPVRNPKGRRIAVNTTRNKIMDLSNSGPSGQSTVAFATLKKEAKTVKVSLPLLPSAVEDNISKKSISLDNLTKKVPAESNCLLQIVSTPCGNTHTQPGYVYHIQTKLKQFSEMDLNLFFWGRVFVLLFPGSGDLKIRSGEVKLESSIFKMMHGSICS</sequence>
<evidence type="ECO:0000313" key="2">
    <source>
        <dbReference type="Proteomes" id="UP001476247"/>
    </source>
</evidence>
<keyword evidence="2" id="KW-1185">Reference proteome</keyword>
<name>A0ABP9YAG7_9FUNG</name>
<gene>
    <name evidence="1" type="ORF">HPULCUR_009239</name>
</gene>
<organism evidence="1 2">
    <name type="scientific">Helicostylum pulchrum</name>
    <dbReference type="NCBI Taxonomy" id="562976"/>
    <lineage>
        <taxon>Eukaryota</taxon>
        <taxon>Fungi</taxon>
        <taxon>Fungi incertae sedis</taxon>
        <taxon>Mucoromycota</taxon>
        <taxon>Mucoromycotina</taxon>
        <taxon>Mucoromycetes</taxon>
        <taxon>Mucorales</taxon>
        <taxon>Mucorineae</taxon>
        <taxon>Mucoraceae</taxon>
        <taxon>Helicostylum</taxon>
    </lineage>
</organism>
<reference evidence="1 2" key="1">
    <citation type="submission" date="2024-04" db="EMBL/GenBank/DDBJ databases">
        <title>genome sequences of Mucor flavus KT1a and Helicostylum pulchrum KT1b strains isolation_sourced from the surface of a dry-aged beef.</title>
        <authorList>
            <person name="Toyotome T."/>
            <person name="Hosono M."/>
            <person name="Torimaru M."/>
            <person name="Fukuda K."/>
            <person name="Mikami N."/>
        </authorList>
    </citation>
    <scope>NUCLEOTIDE SEQUENCE [LARGE SCALE GENOMIC DNA]</scope>
    <source>
        <strain evidence="1 2">KT1b</strain>
    </source>
</reference>
<dbReference type="Proteomes" id="UP001476247">
    <property type="component" value="Unassembled WGS sequence"/>
</dbReference>
<dbReference type="EMBL" id="BAABUJ010000030">
    <property type="protein sequence ID" value="GAA5803755.1"/>
    <property type="molecule type" value="Genomic_DNA"/>
</dbReference>
<protein>
    <submittedName>
        <fullName evidence="1">Uncharacterized protein</fullName>
    </submittedName>
</protein>
<evidence type="ECO:0000313" key="1">
    <source>
        <dbReference type="EMBL" id="GAA5803755.1"/>
    </source>
</evidence>